<dbReference type="Proteomes" id="UP000314982">
    <property type="component" value="Unassembled WGS sequence"/>
</dbReference>
<keyword evidence="1" id="KW-0472">Membrane</keyword>
<reference evidence="2" key="3">
    <citation type="submission" date="2025-09" db="UniProtKB">
        <authorList>
            <consortium name="Ensembl"/>
        </authorList>
    </citation>
    <scope>IDENTIFICATION</scope>
</reference>
<reference evidence="2" key="2">
    <citation type="submission" date="2025-08" db="UniProtKB">
        <authorList>
            <consortium name="Ensembl"/>
        </authorList>
    </citation>
    <scope>IDENTIFICATION</scope>
</reference>
<keyword evidence="1" id="KW-1133">Transmembrane helix</keyword>
<evidence type="ECO:0000313" key="2">
    <source>
        <dbReference type="Ensembl" id="ENSHHUP00000053390.1"/>
    </source>
</evidence>
<dbReference type="GeneTree" id="ENSGT00940000164697"/>
<dbReference type="Ensembl" id="ENSHHUT00000055257.1">
    <property type="protein sequence ID" value="ENSHHUP00000053390.1"/>
    <property type="gene ID" value="ENSHHUG00000032061.1"/>
</dbReference>
<dbReference type="STRING" id="62062.ENSHHUP00000053390"/>
<evidence type="ECO:0000256" key="1">
    <source>
        <dbReference type="SAM" id="Phobius"/>
    </source>
</evidence>
<accession>A0A4W5NVP1</accession>
<organism evidence="2 3">
    <name type="scientific">Hucho hucho</name>
    <name type="common">huchen</name>
    <dbReference type="NCBI Taxonomy" id="62062"/>
    <lineage>
        <taxon>Eukaryota</taxon>
        <taxon>Metazoa</taxon>
        <taxon>Chordata</taxon>
        <taxon>Craniata</taxon>
        <taxon>Vertebrata</taxon>
        <taxon>Euteleostomi</taxon>
        <taxon>Actinopterygii</taxon>
        <taxon>Neopterygii</taxon>
        <taxon>Teleostei</taxon>
        <taxon>Protacanthopterygii</taxon>
        <taxon>Salmoniformes</taxon>
        <taxon>Salmonidae</taxon>
        <taxon>Salmoninae</taxon>
        <taxon>Hucho</taxon>
    </lineage>
</organism>
<keyword evidence="3" id="KW-1185">Reference proteome</keyword>
<reference evidence="3" key="1">
    <citation type="submission" date="2018-06" db="EMBL/GenBank/DDBJ databases">
        <title>Genome assembly of Danube salmon.</title>
        <authorList>
            <person name="Macqueen D.J."/>
            <person name="Gundappa M.K."/>
        </authorList>
    </citation>
    <scope>NUCLEOTIDE SEQUENCE [LARGE SCALE GENOMIC DNA]</scope>
</reference>
<dbReference type="AlphaFoldDB" id="A0A4W5NVP1"/>
<evidence type="ECO:0000313" key="3">
    <source>
        <dbReference type="Proteomes" id="UP000314982"/>
    </source>
</evidence>
<protein>
    <submittedName>
        <fullName evidence="2">Uncharacterized protein</fullName>
    </submittedName>
</protein>
<feature type="transmembrane region" description="Helical" evidence="1">
    <location>
        <begin position="118"/>
        <end position="138"/>
    </location>
</feature>
<keyword evidence="1" id="KW-0812">Transmembrane</keyword>
<sequence>MVKTSELLALKGIPIKEKSEKVTEMLHLHQRVKDKITEYESVLKMAVKFHQLYEELDKLLTSDPVTGFSETSQAKIQLIQHQDRQSHIRHLYKLAISLGGDISNTVQKSVRLEGNTSSFTAVCLFVLTLRVFFFIVFAL</sequence>
<proteinExistence type="predicted"/>
<name>A0A4W5NVP1_9TELE</name>